<dbReference type="EMBL" id="AFNH02000695">
    <property type="protein sequence ID" value="EZG59145.1"/>
    <property type="molecule type" value="Genomic_DNA"/>
</dbReference>
<reference evidence="2" key="1">
    <citation type="submission" date="2013-12" db="EMBL/GenBank/DDBJ databases">
        <authorList>
            <person name="Omoto C.K."/>
            <person name="Sibley D."/>
            <person name="Venepally P."/>
            <person name="Hadjithomas M."/>
            <person name="Karamycheva S."/>
            <person name="Brunk B."/>
            <person name="Roos D."/>
            <person name="Caler E."/>
            <person name="Lorenzi H."/>
        </authorList>
    </citation>
    <scope>NUCLEOTIDE SEQUENCE</scope>
</reference>
<dbReference type="RefSeq" id="XP_011130905.1">
    <property type="nucleotide sequence ID" value="XM_011132603.1"/>
</dbReference>
<dbReference type="eggNOG" id="ENOG502T6Y3">
    <property type="taxonomic scope" value="Eukaryota"/>
</dbReference>
<protein>
    <submittedName>
        <fullName evidence="2">Uncharacterized protein</fullName>
    </submittedName>
</protein>
<evidence type="ECO:0000256" key="1">
    <source>
        <dbReference type="SAM" id="MobiDB-lite"/>
    </source>
</evidence>
<dbReference type="AlphaFoldDB" id="A0A023B5E4"/>
<accession>A0A023B5E4</accession>
<gene>
    <name evidence="2" type="ORF">GNI_092890</name>
</gene>
<organism evidence="2 3">
    <name type="scientific">Gregarina niphandrodes</name>
    <name type="common">Septate eugregarine</name>
    <dbReference type="NCBI Taxonomy" id="110365"/>
    <lineage>
        <taxon>Eukaryota</taxon>
        <taxon>Sar</taxon>
        <taxon>Alveolata</taxon>
        <taxon>Apicomplexa</taxon>
        <taxon>Conoidasida</taxon>
        <taxon>Gregarinasina</taxon>
        <taxon>Eugregarinorida</taxon>
        <taxon>Gregarinidae</taxon>
        <taxon>Gregarina</taxon>
    </lineage>
</organism>
<evidence type="ECO:0000313" key="3">
    <source>
        <dbReference type="Proteomes" id="UP000019763"/>
    </source>
</evidence>
<dbReference type="GeneID" id="22913319"/>
<keyword evidence="3" id="KW-1185">Reference proteome</keyword>
<sequence>MRSCPSASGVEGAFVVPWLSLCEGCSHLSPYRSANPLYLNLHELRTHVGKEEFDALRVLSYRKVSQPPLSNCKVSGVFKAAPDRAFIWRPVDMRSPALANIAGLLSGSEIKLREVAIPIIDALQMKFDTCLEEGVKLDATNSAAYGLTLSLHDVDRALDAAAAAAADGNTAEGNTAEGNTAEGNTAEGNTAEGNAAEGNAAEGNAAEGNTAAKAPAPGARAGYDWDGSELFGHGFVLTREPKYDVWQMLKHEYRAYAVGLVLLALCSNVADCTDSDTFKTIVCNFLGKLETRIRHCNGIGRTFIRESHMTREAERRRTVEIGSSWKEKIPISYYLCELKYMMKANSLINYIAGRDRHFERQYSTMIGIDDYPEW</sequence>
<comment type="caution">
    <text evidence="2">The sequence shown here is derived from an EMBL/GenBank/DDBJ whole genome shotgun (WGS) entry which is preliminary data.</text>
</comment>
<dbReference type="Proteomes" id="UP000019763">
    <property type="component" value="Unassembled WGS sequence"/>
</dbReference>
<feature type="region of interest" description="Disordered" evidence="1">
    <location>
        <begin position="167"/>
        <end position="196"/>
    </location>
</feature>
<name>A0A023B5E4_GRENI</name>
<dbReference type="VEuPathDB" id="CryptoDB:GNI_092890"/>
<evidence type="ECO:0000313" key="2">
    <source>
        <dbReference type="EMBL" id="EZG59145.1"/>
    </source>
</evidence>
<proteinExistence type="predicted"/>